<keyword evidence="6" id="KW-1185">Reference proteome</keyword>
<keyword evidence="2 4" id="KW-0808">Transferase</keyword>
<organism evidence="5 6">
    <name type="scientific">Lichenibacterium ramalinae</name>
    <dbReference type="NCBI Taxonomy" id="2316527"/>
    <lineage>
        <taxon>Bacteria</taxon>
        <taxon>Pseudomonadati</taxon>
        <taxon>Pseudomonadota</taxon>
        <taxon>Alphaproteobacteria</taxon>
        <taxon>Hyphomicrobiales</taxon>
        <taxon>Lichenihabitantaceae</taxon>
        <taxon>Lichenibacterium</taxon>
    </lineage>
</organism>
<gene>
    <name evidence="4" type="primary">aat</name>
    <name evidence="5" type="ORF">D3272_22820</name>
</gene>
<dbReference type="OrthoDB" id="9790282at2"/>
<dbReference type="AlphaFoldDB" id="A0A4Q2R610"/>
<sequence>MSPQRPPPAITPQILLRAYSIGLFPMAEGADDPSLFWLDPELRGIFPLDGMVVSRSLAKSMRRDRFVVTVDRDFDAVLEGCAAAAPDRPETWINDQIRGLYRDLFDLGYAHTVEAYRDGALVGGLYGVALGAAFFGESMFHRDTDASKVCLLHLAARLRAGGFELLDTQFVTPHLATLGAVEIPRARYRKRLAEAVKRPARAEAWASAPLAGSDVLDILS</sequence>
<dbReference type="InterPro" id="IPR016181">
    <property type="entry name" value="Acyl_CoA_acyltransferase"/>
</dbReference>
<keyword evidence="1 4" id="KW-0963">Cytoplasm</keyword>
<reference evidence="5 6" key="2">
    <citation type="submission" date="2019-02" db="EMBL/GenBank/DDBJ databases">
        <title>'Lichenibacterium ramalinii' gen. nov. sp. nov., 'Lichenibacterium minor' gen. nov. sp. nov.</title>
        <authorList>
            <person name="Pankratov T."/>
        </authorList>
    </citation>
    <scope>NUCLEOTIDE SEQUENCE [LARGE SCALE GENOMIC DNA]</scope>
    <source>
        <strain evidence="5 6">RmlP001</strain>
    </source>
</reference>
<dbReference type="Proteomes" id="UP000289411">
    <property type="component" value="Unassembled WGS sequence"/>
</dbReference>
<dbReference type="GO" id="GO:0005737">
    <property type="term" value="C:cytoplasm"/>
    <property type="evidence" value="ECO:0007669"/>
    <property type="project" value="UniProtKB-SubCell"/>
</dbReference>
<dbReference type="FunFam" id="3.40.630.70:FF:000001">
    <property type="entry name" value="Leucyl/phenylalanyl-tRNA--protein transferase"/>
    <property type="match status" value="1"/>
</dbReference>
<dbReference type="EC" id="2.3.2.6" evidence="4"/>
<dbReference type="NCBIfam" id="TIGR00667">
    <property type="entry name" value="aat"/>
    <property type="match status" value="1"/>
</dbReference>
<dbReference type="Pfam" id="PF03588">
    <property type="entry name" value="Leu_Phe_trans"/>
    <property type="match status" value="1"/>
</dbReference>
<comment type="catalytic activity">
    <reaction evidence="4">
        <text>N-terminal L-arginyl-[protein] + L-leucyl-tRNA(Leu) = N-terminal L-leucyl-L-arginyl-[protein] + tRNA(Leu) + H(+)</text>
        <dbReference type="Rhea" id="RHEA:50416"/>
        <dbReference type="Rhea" id="RHEA-COMP:9613"/>
        <dbReference type="Rhea" id="RHEA-COMP:9622"/>
        <dbReference type="Rhea" id="RHEA-COMP:12672"/>
        <dbReference type="Rhea" id="RHEA-COMP:12673"/>
        <dbReference type="ChEBI" id="CHEBI:15378"/>
        <dbReference type="ChEBI" id="CHEBI:64719"/>
        <dbReference type="ChEBI" id="CHEBI:78442"/>
        <dbReference type="ChEBI" id="CHEBI:78494"/>
        <dbReference type="ChEBI" id="CHEBI:133044"/>
        <dbReference type="EC" id="2.3.2.6"/>
    </reaction>
</comment>
<dbReference type="GO" id="GO:0030163">
    <property type="term" value="P:protein catabolic process"/>
    <property type="evidence" value="ECO:0007669"/>
    <property type="project" value="UniProtKB-UniRule"/>
</dbReference>
<dbReference type="HAMAP" id="MF_00688">
    <property type="entry name" value="Leu_Phe_trans"/>
    <property type="match status" value="1"/>
</dbReference>
<name>A0A4Q2R610_9HYPH</name>
<keyword evidence="3 4" id="KW-0012">Acyltransferase</keyword>
<comment type="catalytic activity">
    <reaction evidence="4">
        <text>L-phenylalanyl-tRNA(Phe) + an N-terminal L-alpha-aminoacyl-[protein] = an N-terminal L-phenylalanyl-L-alpha-aminoacyl-[protein] + tRNA(Phe)</text>
        <dbReference type="Rhea" id="RHEA:43632"/>
        <dbReference type="Rhea" id="RHEA-COMP:9668"/>
        <dbReference type="Rhea" id="RHEA-COMP:9699"/>
        <dbReference type="Rhea" id="RHEA-COMP:10636"/>
        <dbReference type="Rhea" id="RHEA-COMP:10637"/>
        <dbReference type="ChEBI" id="CHEBI:78442"/>
        <dbReference type="ChEBI" id="CHEBI:78531"/>
        <dbReference type="ChEBI" id="CHEBI:78597"/>
        <dbReference type="ChEBI" id="CHEBI:83561"/>
        <dbReference type="EC" id="2.3.2.6"/>
    </reaction>
</comment>
<comment type="caution">
    <text evidence="5">The sequence shown here is derived from an EMBL/GenBank/DDBJ whole genome shotgun (WGS) entry which is preliminary data.</text>
</comment>
<evidence type="ECO:0000256" key="2">
    <source>
        <dbReference type="ARBA" id="ARBA00022679"/>
    </source>
</evidence>
<dbReference type="PANTHER" id="PTHR30098">
    <property type="entry name" value="LEUCYL/PHENYLALANYL-TRNA--PROTEIN TRANSFERASE"/>
    <property type="match status" value="1"/>
</dbReference>
<evidence type="ECO:0000256" key="4">
    <source>
        <dbReference type="HAMAP-Rule" id="MF_00688"/>
    </source>
</evidence>
<evidence type="ECO:0000313" key="5">
    <source>
        <dbReference type="EMBL" id="RYB02006.1"/>
    </source>
</evidence>
<dbReference type="EMBL" id="QYBC01000024">
    <property type="protein sequence ID" value="RYB02006.1"/>
    <property type="molecule type" value="Genomic_DNA"/>
</dbReference>
<reference evidence="5 6" key="1">
    <citation type="submission" date="2018-09" db="EMBL/GenBank/DDBJ databases">
        <authorList>
            <person name="Grouzdev D.S."/>
            <person name="Krutkina M.S."/>
        </authorList>
    </citation>
    <scope>NUCLEOTIDE SEQUENCE [LARGE SCALE GENOMIC DNA]</scope>
    <source>
        <strain evidence="5 6">RmlP001</strain>
    </source>
</reference>
<dbReference type="RefSeq" id="WP_129221526.1">
    <property type="nucleotide sequence ID" value="NZ_QYBC01000024.1"/>
</dbReference>
<dbReference type="GO" id="GO:0008914">
    <property type="term" value="F:leucyl-tRNA--protein transferase activity"/>
    <property type="evidence" value="ECO:0007669"/>
    <property type="project" value="UniProtKB-UniRule"/>
</dbReference>
<proteinExistence type="inferred from homology"/>
<comment type="catalytic activity">
    <reaction evidence="4">
        <text>N-terminal L-lysyl-[protein] + L-leucyl-tRNA(Leu) = N-terminal L-leucyl-L-lysyl-[protein] + tRNA(Leu) + H(+)</text>
        <dbReference type="Rhea" id="RHEA:12340"/>
        <dbReference type="Rhea" id="RHEA-COMP:9613"/>
        <dbReference type="Rhea" id="RHEA-COMP:9622"/>
        <dbReference type="Rhea" id="RHEA-COMP:12670"/>
        <dbReference type="Rhea" id="RHEA-COMP:12671"/>
        <dbReference type="ChEBI" id="CHEBI:15378"/>
        <dbReference type="ChEBI" id="CHEBI:65249"/>
        <dbReference type="ChEBI" id="CHEBI:78442"/>
        <dbReference type="ChEBI" id="CHEBI:78494"/>
        <dbReference type="ChEBI" id="CHEBI:133043"/>
        <dbReference type="EC" id="2.3.2.6"/>
    </reaction>
</comment>
<dbReference type="InterPro" id="IPR004616">
    <property type="entry name" value="Leu/Phe-tRNA_Trfase"/>
</dbReference>
<evidence type="ECO:0000256" key="3">
    <source>
        <dbReference type="ARBA" id="ARBA00023315"/>
    </source>
</evidence>
<dbReference type="Gene3D" id="3.40.630.70">
    <property type="entry name" value="Leucyl/phenylalanyl-tRNA-protein transferase, C-terminal domain"/>
    <property type="match status" value="1"/>
</dbReference>
<comment type="similarity">
    <text evidence="4">Belongs to the L/F-transferase family.</text>
</comment>
<evidence type="ECO:0000256" key="1">
    <source>
        <dbReference type="ARBA" id="ARBA00022490"/>
    </source>
</evidence>
<protein>
    <recommendedName>
        <fullName evidence="4">Leucyl/phenylalanyl-tRNA--protein transferase</fullName>
        <ecNumber evidence="4">2.3.2.6</ecNumber>
    </recommendedName>
    <alternativeName>
        <fullName evidence="4">L/F-transferase</fullName>
    </alternativeName>
    <alternativeName>
        <fullName evidence="4">Leucyltransferase</fullName>
    </alternativeName>
    <alternativeName>
        <fullName evidence="4">Phenyalanyltransferase</fullName>
    </alternativeName>
</protein>
<dbReference type="PANTHER" id="PTHR30098:SF2">
    <property type="entry name" value="LEUCYL_PHENYLALANYL-TRNA--PROTEIN TRANSFERASE"/>
    <property type="match status" value="1"/>
</dbReference>
<dbReference type="InterPro" id="IPR042203">
    <property type="entry name" value="Leu/Phe-tRNA_Trfase_C"/>
</dbReference>
<comment type="function">
    <text evidence="4">Functions in the N-end rule pathway of protein degradation where it conjugates Leu, Phe and, less efficiently, Met from aminoacyl-tRNAs to the N-termini of proteins containing an N-terminal arginine or lysine.</text>
</comment>
<evidence type="ECO:0000313" key="6">
    <source>
        <dbReference type="Proteomes" id="UP000289411"/>
    </source>
</evidence>
<dbReference type="SUPFAM" id="SSF55729">
    <property type="entry name" value="Acyl-CoA N-acyltransferases (Nat)"/>
    <property type="match status" value="1"/>
</dbReference>
<comment type="subcellular location">
    <subcellularLocation>
        <location evidence="4">Cytoplasm</location>
    </subcellularLocation>
</comment>
<accession>A0A4Q2R610</accession>